<evidence type="ECO:0000313" key="1">
    <source>
        <dbReference type="EMBL" id="CAE8610516.1"/>
    </source>
</evidence>
<dbReference type="OrthoDB" id="29098at2759"/>
<proteinExistence type="predicted"/>
<protein>
    <submittedName>
        <fullName evidence="1">Uncharacterized protein</fullName>
    </submittedName>
</protein>
<name>A0A813FAE3_POLGL</name>
<sequence length="371" mass="41419">MTLLTLTRDVAAGSPFISHLILEPPTTLVLRALVLSAYSWLVREAALGSALWLVGSASFLLWQCWDAYASGKRQAAALQDEYALQLRVSYFAQKLGAPETTRLPLGKAAIPATATADFSHAAGVRSFDSIRRRVQCVFAGKAQLWGNDWSDDACGRCEEGSESSSSAALLAANVTRCLPRLHRFCLEVRRGAALDGFVFEVRGRHFASDLRSFAATVRSVLSIISAGDPSAADCFRSSYIPKKGWYFQFARESIFVTTFAPCYPSSNPRYQFGLQPDSCYILLQPEESFLRHDLPPDKPRSATNWDSPVDVRDRIRVNFRRAGREYRIPETTSYPPAEFIVAPLDPLLDPPVQFWRPEVIDSEERRQAEQQ</sequence>
<reference evidence="1" key="1">
    <citation type="submission" date="2021-02" db="EMBL/GenBank/DDBJ databases">
        <authorList>
            <person name="Dougan E. K."/>
            <person name="Rhodes N."/>
            <person name="Thang M."/>
            <person name="Chan C."/>
        </authorList>
    </citation>
    <scope>NUCLEOTIDE SEQUENCE</scope>
</reference>
<dbReference type="AlphaFoldDB" id="A0A813FAE3"/>
<accession>A0A813FAE3</accession>
<organism evidence="1 2">
    <name type="scientific">Polarella glacialis</name>
    <name type="common">Dinoflagellate</name>
    <dbReference type="NCBI Taxonomy" id="89957"/>
    <lineage>
        <taxon>Eukaryota</taxon>
        <taxon>Sar</taxon>
        <taxon>Alveolata</taxon>
        <taxon>Dinophyceae</taxon>
        <taxon>Suessiales</taxon>
        <taxon>Suessiaceae</taxon>
        <taxon>Polarella</taxon>
    </lineage>
</organism>
<gene>
    <name evidence="1" type="ORF">PGLA1383_LOCUS28333</name>
</gene>
<keyword evidence="2" id="KW-1185">Reference proteome</keyword>
<dbReference type="EMBL" id="CAJNNV010024715">
    <property type="protein sequence ID" value="CAE8610516.1"/>
    <property type="molecule type" value="Genomic_DNA"/>
</dbReference>
<dbReference type="Proteomes" id="UP000654075">
    <property type="component" value="Unassembled WGS sequence"/>
</dbReference>
<evidence type="ECO:0000313" key="2">
    <source>
        <dbReference type="Proteomes" id="UP000654075"/>
    </source>
</evidence>
<comment type="caution">
    <text evidence="1">The sequence shown here is derived from an EMBL/GenBank/DDBJ whole genome shotgun (WGS) entry which is preliminary data.</text>
</comment>